<evidence type="ECO:0000313" key="3">
    <source>
        <dbReference type="Proteomes" id="UP000239549"/>
    </source>
</evidence>
<keyword evidence="1" id="KW-0812">Transmembrane</keyword>
<feature type="transmembrane region" description="Helical" evidence="1">
    <location>
        <begin position="27"/>
        <end position="51"/>
    </location>
</feature>
<comment type="caution">
    <text evidence="2">The sequence shown here is derived from an EMBL/GenBank/DDBJ whole genome shotgun (WGS) entry which is preliminary data.</text>
</comment>
<evidence type="ECO:0000256" key="1">
    <source>
        <dbReference type="SAM" id="Phobius"/>
    </source>
</evidence>
<accession>A0A2L2XA62</accession>
<protein>
    <submittedName>
        <fullName evidence="2">Uncharacterized protein</fullName>
    </submittedName>
</protein>
<dbReference type="EMBL" id="BFAV01000073">
    <property type="protein sequence ID" value="GBF33048.1"/>
    <property type="molecule type" value="Genomic_DNA"/>
</dbReference>
<keyword evidence="1" id="KW-1133">Transmembrane helix</keyword>
<organism evidence="2 3">
    <name type="scientific">Desulfocucumis palustris</name>
    <dbReference type="NCBI Taxonomy" id="1898651"/>
    <lineage>
        <taxon>Bacteria</taxon>
        <taxon>Bacillati</taxon>
        <taxon>Bacillota</taxon>
        <taxon>Clostridia</taxon>
        <taxon>Eubacteriales</taxon>
        <taxon>Desulfocucumaceae</taxon>
        <taxon>Desulfocucumis</taxon>
    </lineage>
</organism>
<keyword evidence="1" id="KW-0472">Membrane</keyword>
<proteinExistence type="predicted"/>
<dbReference type="RefSeq" id="WP_104371498.1">
    <property type="nucleotide sequence ID" value="NZ_BFAV01000073.1"/>
</dbReference>
<keyword evidence="3" id="KW-1185">Reference proteome</keyword>
<name>A0A2L2XA62_9FIRM</name>
<sequence length="70" mass="7937">MSTWVKTEALPVHHLLLCLTWDSAKKIMMGAIIVLARLMMASLPGPAYGIIRTWIKVCNIVEGKIIRLYR</sequence>
<dbReference type="Proteomes" id="UP000239549">
    <property type="component" value="Unassembled WGS sequence"/>
</dbReference>
<gene>
    <name evidence="2" type="ORF">DCCM_2145</name>
</gene>
<dbReference type="AlphaFoldDB" id="A0A2L2XA62"/>
<evidence type="ECO:0000313" key="2">
    <source>
        <dbReference type="EMBL" id="GBF33048.1"/>
    </source>
</evidence>
<reference evidence="3" key="1">
    <citation type="submission" date="2018-02" db="EMBL/GenBank/DDBJ databases">
        <title>Genome sequence of Desulfocucumis palustris strain NAW-5.</title>
        <authorList>
            <person name="Watanabe M."/>
            <person name="Kojima H."/>
            <person name="Fukui M."/>
        </authorList>
    </citation>
    <scope>NUCLEOTIDE SEQUENCE [LARGE SCALE GENOMIC DNA]</scope>
    <source>
        <strain evidence="3">NAW-5</strain>
    </source>
</reference>